<feature type="domain" description="SRCR" evidence="10">
    <location>
        <begin position="220"/>
        <end position="321"/>
    </location>
</feature>
<keyword evidence="5" id="KW-0325">Glycoprotein</keyword>
<feature type="disulfide bond" evidence="9">
    <location>
        <begin position="61"/>
        <end position="122"/>
    </location>
</feature>
<evidence type="ECO:0000256" key="3">
    <source>
        <dbReference type="ARBA" id="ARBA00023157"/>
    </source>
</evidence>
<evidence type="ECO:0000259" key="10">
    <source>
        <dbReference type="PROSITE" id="PS50287"/>
    </source>
</evidence>
<keyword evidence="4" id="KW-0675">Receptor</keyword>
<accession>A0A452VKE1</accession>
<dbReference type="SMART" id="SM00202">
    <property type="entry name" value="SR"/>
    <property type="match status" value="3"/>
</dbReference>
<evidence type="ECO:0000313" key="11">
    <source>
        <dbReference type="Ensembl" id="ENSUMAP00000034184"/>
    </source>
</evidence>
<dbReference type="Pfam" id="PF00530">
    <property type="entry name" value="SRCR"/>
    <property type="match status" value="3"/>
</dbReference>
<feature type="disulfide bond" evidence="9">
    <location>
        <begin position="48"/>
        <end position="112"/>
    </location>
</feature>
<evidence type="ECO:0000256" key="1">
    <source>
        <dbReference type="ARBA" id="ARBA00022729"/>
    </source>
</evidence>
<dbReference type="PRINTS" id="PR00258">
    <property type="entry name" value="SPERACTRCPTR"/>
</dbReference>
<dbReference type="InterPro" id="IPR036772">
    <property type="entry name" value="SRCR-like_dom_sf"/>
</dbReference>
<dbReference type="Gene3D" id="3.10.250.10">
    <property type="entry name" value="SRCR-like domain"/>
    <property type="match status" value="3"/>
</dbReference>
<gene>
    <name evidence="11" type="primary">SSC5D</name>
</gene>
<dbReference type="InterPro" id="IPR001190">
    <property type="entry name" value="SRCR"/>
</dbReference>
<protein>
    <recommendedName>
        <fullName evidence="8">Soluble scavenger receptor cysteine-rich domain-containing protein SSC5D</fullName>
    </recommendedName>
</protein>
<sequence length="444" mass="47426">QALLSSLTLQGDPRGLTGPAPRLRLADGPHGCAGRLEVWHSGRWGTVCDDAWDLRDAAVACRELGCGGALAAPGGAFFGEGAGPILLDDLRCRGNETALRFCPARPWGQHDCHHREDAGAVCDGEEDTRARLGCGCEGTEPHAQKRLCLLEPSAVAIVKCMTLGRQSPHKSRKDGNTRWMGVGNPRWTNGWVNAGQVEGLREPDGLLIVWVSSTLGSPQLRLVAGPSRCAGRLEVWHNGRWGTVCDDSWDLRDSAVVCRELGCGRARQQDPAAGRFGWGAGPIWLDDVGCLGTEASLSDCPAAPWGKHNCAHNEDIGVTCTGPFRVRLADGPNRCAGRLEVWHAGRWGTVCDDSWDLRDSTVACWELGCGRVRPRVGKTHYGPGTGPIWLDDVGCKGIEASLSDCPSGAWGQHNCDHEEDVGLTCTGTGDGVGDPQSLQEILEG</sequence>
<comment type="caution">
    <text evidence="9">Lacks conserved residue(s) required for the propagation of feature annotation.</text>
</comment>
<evidence type="ECO:0000256" key="6">
    <source>
        <dbReference type="ARBA" id="ARBA00058074"/>
    </source>
</evidence>
<feature type="disulfide bond" evidence="9">
    <location>
        <begin position="290"/>
        <end position="300"/>
    </location>
</feature>
<dbReference type="PANTHER" id="PTHR48071:SF27">
    <property type="entry name" value="SCAVENGER RECEPTOR CYSTEINE-RICH TYPE 1 PROTEIN M130-LIKE"/>
    <property type="match status" value="1"/>
</dbReference>
<dbReference type="FunFam" id="3.10.250.10:FF:000007">
    <property type="entry name" value="Soluble scavenger receptor cysteine-rich domain-containing protein SSC5D"/>
    <property type="match status" value="3"/>
</dbReference>
<keyword evidence="2" id="KW-0677">Repeat</keyword>
<feature type="disulfide bond" evidence="9">
    <location>
        <begin position="364"/>
        <end position="425"/>
    </location>
</feature>
<feature type="disulfide bond" evidence="9">
    <location>
        <begin position="395"/>
        <end position="405"/>
    </location>
</feature>
<dbReference type="Ensembl" id="ENSUMAT00000040449.1">
    <property type="protein sequence ID" value="ENSUMAP00000034184.1"/>
    <property type="gene ID" value="ENSUMAG00000024594.1"/>
</dbReference>
<proteinExistence type="predicted"/>
<evidence type="ECO:0000256" key="9">
    <source>
        <dbReference type="PROSITE-ProRule" id="PRU00196"/>
    </source>
</evidence>
<comment type="function">
    <text evidence="6">Binds to extracellular matrix proteins. Binds to pathogen-associated molecular patterns (PAMPs) present on the cell walls of Gram-positive and Gram-negative bacteria and fungi, behaving as a pattern recognition receptor (PRR). Induces bacterial and fungal aggregation and subsequent inhibition of PAMP-induced cytokine release. Does not possess intrinsic bactericidal activity. May play a role in the innate defense and homeostasis of certain epithelial surfaces.</text>
</comment>
<comment type="subunit">
    <text evidence="7">Interacts with LGALS1 and laminin.</text>
</comment>
<keyword evidence="1" id="KW-0732">Signal</keyword>
<organism evidence="11">
    <name type="scientific">Ursus maritimus</name>
    <name type="common">Polar bear</name>
    <name type="synonym">Thalarctos maritimus</name>
    <dbReference type="NCBI Taxonomy" id="29073"/>
    <lineage>
        <taxon>Eukaryota</taxon>
        <taxon>Metazoa</taxon>
        <taxon>Chordata</taxon>
        <taxon>Craniata</taxon>
        <taxon>Vertebrata</taxon>
        <taxon>Euteleostomi</taxon>
        <taxon>Mammalia</taxon>
        <taxon>Eutheria</taxon>
        <taxon>Laurasiatheria</taxon>
        <taxon>Carnivora</taxon>
        <taxon>Caniformia</taxon>
        <taxon>Ursidae</taxon>
        <taxon>Ursus</taxon>
    </lineage>
</organism>
<evidence type="ECO:0000256" key="7">
    <source>
        <dbReference type="ARBA" id="ARBA00064153"/>
    </source>
</evidence>
<evidence type="ECO:0000256" key="2">
    <source>
        <dbReference type="ARBA" id="ARBA00022737"/>
    </source>
</evidence>
<evidence type="ECO:0000256" key="8">
    <source>
        <dbReference type="ARBA" id="ARBA00069168"/>
    </source>
</evidence>
<evidence type="ECO:0000256" key="5">
    <source>
        <dbReference type="ARBA" id="ARBA00023180"/>
    </source>
</evidence>
<dbReference type="AlphaFoldDB" id="A0A452VKE1"/>
<dbReference type="GeneTree" id="ENSGT00940000162592"/>
<feature type="domain" description="SRCR" evidence="10">
    <location>
        <begin position="23"/>
        <end position="123"/>
    </location>
</feature>
<dbReference type="SUPFAM" id="SSF56487">
    <property type="entry name" value="SRCR-like"/>
    <property type="match status" value="3"/>
</dbReference>
<name>A0A452VKE1_URSMA</name>
<dbReference type="GO" id="GO:0005886">
    <property type="term" value="C:plasma membrane"/>
    <property type="evidence" value="ECO:0007669"/>
    <property type="project" value="TreeGrafter"/>
</dbReference>
<dbReference type="GO" id="GO:0031638">
    <property type="term" value="P:zymogen activation"/>
    <property type="evidence" value="ECO:0007669"/>
    <property type="project" value="TreeGrafter"/>
</dbReference>
<feature type="disulfide bond" evidence="9">
    <location>
        <begin position="92"/>
        <end position="102"/>
    </location>
</feature>
<evidence type="ECO:0000256" key="4">
    <source>
        <dbReference type="ARBA" id="ARBA00023170"/>
    </source>
</evidence>
<dbReference type="PANTHER" id="PTHR48071">
    <property type="entry name" value="SRCR DOMAIN-CONTAINING PROTEIN"/>
    <property type="match status" value="1"/>
</dbReference>
<dbReference type="PROSITE" id="PS50287">
    <property type="entry name" value="SRCR_2"/>
    <property type="match status" value="3"/>
</dbReference>
<feature type="domain" description="SRCR" evidence="10">
    <location>
        <begin position="326"/>
        <end position="426"/>
    </location>
</feature>
<reference evidence="11" key="1">
    <citation type="submission" date="2019-03" db="UniProtKB">
        <authorList>
            <consortium name="Ensembl"/>
        </authorList>
    </citation>
    <scope>IDENTIFICATION</scope>
</reference>
<feature type="disulfide bond" evidence="9">
    <location>
        <begin position="351"/>
        <end position="415"/>
    </location>
</feature>
<dbReference type="GO" id="GO:0004252">
    <property type="term" value="F:serine-type endopeptidase activity"/>
    <property type="evidence" value="ECO:0007669"/>
    <property type="project" value="TreeGrafter"/>
</dbReference>
<keyword evidence="3 9" id="KW-1015">Disulfide bond</keyword>
<dbReference type="PROSITE" id="PS00420">
    <property type="entry name" value="SRCR_1"/>
    <property type="match status" value="3"/>
</dbReference>